<sequence>MSFVSSTVRLITISCARMAAEEGIFFYEEHAQKSTDQSLVLCDTVRYLPGVL</sequence>
<gene>
    <name evidence="1" type="ORF">NCTC10418_05957</name>
</gene>
<reference evidence="1 2" key="1">
    <citation type="submission" date="2018-06" db="EMBL/GenBank/DDBJ databases">
        <authorList>
            <consortium name="Pathogen Informatics"/>
            <person name="Doyle S."/>
        </authorList>
    </citation>
    <scope>NUCLEOTIDE SEQUENCE [LARGE SCALE GENOMIC DNA]</scope>
    <source>
        <strain evidence="1 2">NCTC10418</strain>
    </source>
</reference>
<accession>A0A376L057</accession>
<dbReference type="Proteomes" id="UP000255460">
    <property type="component" value="Unassembled WGS sequence"/>
</dbReference>
<organism evidence="1 2">
    <name type="scientific">Escherichia coli</name>
    <dbReference type="NCBI Taxonomy" id="562"/>
    <lineage>
        <taxon>Bacteria</taxon>
        <taxon>Pseudomonadati</taxon>
        <taxon>Pseudomonadota</taxon>
        <taxon>Gammaproteobacteria</taxon>
        <taxon>Enterobacterales</taxon>
        <taxon>Enterobacteriaceae</taxon>
        <taxon>Escherichia</taxon>
    </lineage>
</organism>
<evidence type="ECO:0000313" key="1">
    <source>
        <dbReference type="EMBL" id="STE88263.1"/>
    </source>
</evidence>
<dbReference type="AlphaFoldDB" id="A0A376L057"/>
<dbReference type="EMBL" id="UFZQ01000001">
    <property type="protein sequence ID" value="STE88263.1"/>
    <property type="molecule type" value="Genomic_DNA"/>
</dbReference>
<protein>
    <submittedName>
        <fullName evidence="1">ImpA family type VI secretion-associated protein</fullName>
    </submittedName>
</protein>
<name>A0A376L057_ECOLX</name>
<proteinExistence type="predicted"/>
<evidence type="ECO:0000313" key="2">
    <source>
        <dbReference type="Proteomes" id="UP000255460"/>
    </source>
</evidence>